<dbReference type="NCBIfam" id="NF004197">
    <property type="entry name" value="PRK05653.1-1"/>
    <property type="match status" value="1"/>
</dbReference>
<feature type="binding site" evidence="11">
    <location>
        <begin position="12"/>
        <end position="15"/>
    </location>
    <ligand>
        <name>NADP(+)</name>
        <dbReference type="ChEBI" id="CHEBI:58349"/>
    </ligand>
</feature>
<comment type="similarity">
    <text evidence="2 12">Belongs to the short-chain dehydrogenases/reductases (SDR) family.</text>
</comment>
<dbReference type="NCBIfam" id="NF009466">
    <property type="entry name" value="PRK12826.1-2"/>
    <property type="match status" value="1"/>
</dbReference>
<dbReference type="SUPFAM" id="SSF51735">
    <property type="entry name" value="NAD(P)-binding Rossmann-fold domains"/>
    <property type="match status" value="1"/>
</dbReference>
<dbReference type="InterPro" id="IPR011284">
    <property type="entry name" value="3oxo_ACP_reduc"/>
</dbReference>
<dbReference type="Pfam" id="PF13561">
    <property type="entry name" value="adh_short_C2"/>
    <property type="match status" value="1"/>
</dbReference>
<evidence type="ECO:0000256" key="11">
    <source>
        <dbReference type="PIRSR" id="PIRSR611284-2"/>
    </source>
</evidence>
<keyword evidence="7 12" id="KW-0560">Oxidoreductase</keyword>
<dbReference type="Proteomes" id="UP000584325">
    <property type="component" value="Unassembled WGS sequence"/>
</dbReference>
<keyword evidence="8 12" id="KW-0443">Lipid metabolism</keyword>
<evidence type="ECO:0000256" key="3">
    <source>
        <dbReference type="ARBA" id="ARBA00012948"/>
    </source>
</evidence>
<dbReference type="NCBIfam" id="NF005559">
    <property type="entry name" value="PRK07231.1"/>
    <property type="match status" value="1"/>
</dbReference>
<dbReference type="OrthoDB" id="9802564at2"/>
<dbReference type="PROSITE" id="PS00061">
    <property type="entry name" value="ADH_SHORT"/>
    <property type="match status" value="1"/>
</dbReference>
<comment type="function">
    <text evidence="12">Catalyzes the NADPH-dependent reduction of beta-ketoacyl-ACP substrates to beta-hydroxyacyl-ACP products, the first reductive step in the elongation cycle of fatty acid biosynthesis.</text>
</comment>
<dbReference type="FunFam" id="3.40.50.720:FF:000037">
    <property type="entry name" value="3-oxoacyl-[acyl-carrier-protein] reductase FabG"/>
    <property type="match status" value="1"/>
</dbReference>
<feature type="binding site" evidence="11">
    <location>
        <position position="94"/>
    </location>
    <ligand>
        <name>NADP(+)</name>
        <dbReference type="ChEBI" id="CHEBI:58349"/>
    </ligand>
</feature>
<dbReference type="EC" id="1.1.1.100" evidence="3 12"/>
<dbReference type="Proteomes" id="UP000298763">
    <property type="component" value="Chromosome"/>
</dbReference>
<evidence type="ECO:0000313" key="15">
    <source>
        <dbReference type="EMBL" id="QCP10913.1"/>
    </source>
</evidence>
<dbReference type="RefSeq" id="WP_137313790.1">
    <property type="nucleotide sequence ID" value="NZ_CP040017.1"/>
</dbReference>
<evidence type="ECO:0000256" key="10">
    <source>
        <dbReference type="PIRSR" id="PIRSR611284-1"/>
    </source>
</evidence>
<name>A0A4P8HMI1_9BURK</name>
<feature type="binding site" evidence="11">
    <location>
        <position position="192"/>
    </location>
    <ligand>
        <name>NADP(+)</name>
        <dbReference type="ChEBI" id="CHEBI:58349"/>
    </ligand>
</feature>
<gene>
    <name evidence="15" type="primary">fabG</name>
    <name evidence="15" type="ORF">FCL38_11135</name>
    <name evidence="14" type="ORF">FHS02_003385</name>
</gene>
<dbReference type="PRINTS" id="PR00080">
    <property type="entry name" value="SDRFAMILY"/>
</dbReference>
<dbReference type="NCBIfam" id="TIGR01830">
    <property type="entry name" value="3oxo_ACP_reduc"/>
    <property type="match status" value="1"/>
</dbReference>
<evidence type="ECO:0000256" key="7">
    <source>
        <dbReference type="ARBA" id="ARBA00023002"/>
    </source>
</evidence>
<dbReference type="Gene3D" id="3.40.50.720">
    <property type="entry name" value="NAD(P)-binding Rossmann-like Domain"/>
    <property type="match status" value="1"/>
</dbReference>
<dbReference type="GO" id="GO:0004316">
    <property type="term" value="F:3-oxoacyl-[acyl-carrier-protein] reductase (NADPH) activity"/>
    <property type="evidence" value="ECO:0007669"/>
    <property type="project" value="UniProtKB-UniRule"/>
</dbReference>
<feature type="active site" description="Proton acceptor" evidence="10">
    <location>
        <position position="159"/>
    </location>
</feature>
<sequence length="252" mass="25793">MNLSNQTALVTGASRGIGKAIATELARQGAKVIGTATTQSGAEAISAYLAGIASEVGTAQGKGIVLDVTDAERCSAVIDEVGKEFGAIGILVNNAGITADQLAMRMKDDEWDKVIATNLSAVGRLSRAVLRGMMKAKTGRIINITSVVASSGNPGQMNYAAAKAGVEGMSRALAREIGSRNITVNCVAPGFIDTDMTKVLGEEQHAALLTQIPLGRLGKPEDIAAAVAFLASPSGAYITGTTLHVNGGMYMG</sequence>
<keyword evidence="4 12" id="KW-0444">Lipid biosynthesis</keyword>
<evidence type="ECO:0000256" key="5">
    <source>
        <dbReference type="ARBA" id="ARBA00022832"/>
    </source>
</evidence>
<evidence type="ECO:0000256" key="9">
    <source>
        <dbReference type="ARBA" id="ARBA00023160"/>
    </source>
</evidence>
<keyword evidence="9 12" id="KW-0275">Fatty acid biosynthesis</keyword>
<dbReference type="AlphaFoldDB" id="A0A4P8HMI1"/>
<reference evidence="14 17" key="2">
    <citation type="submission" date="2020-08" db="EMBL/GenBank/DDBJ databases">
        <title>Genomic Encyclopedia of Type Strains, Phase III (KMG-III): the genomes of soil and plant-associated and newly described type strains.</title>
        <authorList>
            <person name="Whitman W."/>
        </authorList>
    </citation>
    <scope>NUCLEOTIDE SEQUENCE [LARGE SCALE GENOMIC DNA]</scope>
    <source>
        <strain evidence="14 17">CECT 7753</strain>
    </source>
</reference>
<proteinExistence type="inferred from homology"/>
<organism evidence="14 17">
    <name type="scientific">Pseudoduganella umbonata</name>
    <dbReference type="NCBI Taxonomy" id="864828"/>
    <lineage>
        <taxon>Bacteria</taxon>
        <taxon>Pseudomonadati</taxon>
        <taxon>Pseudomonadota</taxon>
        <taxon>Betaproteobacteria</taxon>
        <taxon>Burkholderiales</taxon>
        <taxon>Oxalobacteraceae</taxon>
        <taxon>Telluria group</taxon>
        <taxon>Pseudoduganella</taxon>
    </lineage>
</organism>
<keyword evidence="6 11" id="KW-0521">NADP</keyword>
<comment type="pathway">
    <text evidence="1 12">Lipid metabolism; fatty acid biosynthesis.</text>
</comment>
<dbReference type="InterPro" id="IPR002347">
    <property type="entry name" value="SDR_fam"/>
</dbReference>
<evidence type="ECO:0000313" key="14">
    <source>
        <dbReference type="EMBL" id="MBB3222562.1"/>
    </source>
</evidence>
<dbReference type="GO" id="GO:0030497">
    <property type="term" value="P:fatty acid elongation"/>
    <property type="evidence" value="ECO:0007669"/>
    <property type="project" value="UniProtKB-ARBA"/>
</dbReference>
<dbReference type="GO" id="GO:0051287">
    <property type="term" value="F:NAD binding"/>
    <property type="evidence" value="ECO:0007669"/>
    <property type="project" value="UniProtKB-UniRule"/>
</dbReference>
<protein>
    <recommendedName>
        <fullName evidence="3 12">3-oxoacyl-[acyl-carrier-protein] reductase</fullName>
        <ecNumber evidence="3 12">1.1.1.100</ecNumber>
    </recommendedName>
</protein>
<feature type="domain" description="Ketoreductase" evidence="13">
    <location>
        <begin position="6"/>
        <end position="223"/>
    </location>
</feature>
<reference evidence="15 16" key="1">
    <citation type="submission" date="2019-05" db="EMBL/GenBank/DDBJ databases">
        <title>Draft Genome Sequences of Six Type Strains of the Genus Massilia.</title>
        <authorList>
            <person name="Miess H."/>
            <person name="Frediansyhah A."/>
            <person name="Gross H."/>
        </authorList>
    </citation>
    <scope>NUCLEOTIDE SEQUENCE [LARGE SCALE GENOMIC DNA]</scope>
    <source>
        <strain evidence="15 16">DSMZ 26121</strain>
    </source>
</reference>
<evidence type="ECO:0000259" key="13">
    <source>
        <dbReference type="SMART" id="SM00822"/>
    </source>
</evidence>
<dbReference type="UniPathway" id="UPA00094"/>
<dbReference type="CDD" id="cd05333">
    <property type="entry name" value="BKR_SDR_c"/>
    <property type="match status" value="1"/>
</dbReference>
<keyword evidence="5 12" id="KW-0276">Fatty acid metabolism</keyword>
<dbReference type="InterPro" id="IPR057326">
    <property type="entry name" value="KR_dom"/>
</dbReference>
<evidence type="ECO:0000256" key="2">
    <source>
        <dbReference type="ARBA" id="ARBA00006484"/>
    </source>
</evidence>
<dbReference type="PANTHER" id="PTHR42879:SF2">
    <property type="entry name" value="3-OXOACYL-[ACYL-CARRIER-PROTEIN] REDUCTASE FABG"/>
    <property type="match status" value="1"/>
</dbReference>
<feature type="binding site" evidence="11">
    <location>
        <position position="37"/>
    </location>
    <ligand>
        <name>NADP(+)</name>
        <dbReference type="ChEBI" id="CHEBI:58349"/>
    </ligand>
</feature>
<dbReference type="InterPro" id="IPR020904">
    <property type="entry name" value="Sc_DH/Rdtase_CS"/>
</dbReference>
<evidence type="ECO:0000256" key="8">
    <source>
        <dbReference type="ARBA" id="ARBA00023098"/>
    </source>
</evidence>
<evidence type="ECO:0000256" key="4">
    <source>
        <dbReference type="ARBA" id="ARBA00022516"/>
    </source>
</evidence>
<accession>A0A4P8HMI1</accession>
<evidence type="ECO:0000256" key="12">
    <source>
        <dbReference type="RuleBase" id="RU366074"/>
    </source>
</evidence>
<dbReference type="SMART" id="SM00822">
    <property type="entry name" value="PKS_KR"/>
    <property type="match status" value="1"/>
</dbReference>
<comment type="catalytic activity">
    <reaction evidence="12">
        <text>a (3R)-hydroxyacyl-[ACP] + NADP(+) = a 3-oxoacyl-[ACP] + NADPH + H(+)</text>
        <dbReference type="Rhea" id="RHEA:17397"/>
        <dbReference type="Rhea" id="RHEA-COMP:9916"/>
        <dbReference type="Rhea" id="RHEA-COMP:9945"/>
        <dbReference type="ChEBI" id="CHEBI:15378"/>
        <dbReference type="ChEBI" id="CHEBI:57783"/>
        <dbReference type="ChEBI" id="CHEBI:58349"/>
        <dbReference type="ChEBI" id="CHEBI:78776"/>
        <dbReference type="ChEBI" id="CHEBI:78827"/>
        <dbReference type="EC" id="1.1.1.100"/>
    </reaction>
</comment>
<dbReference type="PANTHER" id="PTHR42879">
    <property type="entry name" value="3-OXOACYL-(ACYL-CARRIER-PROTEIN) REDUCTASE"/>
    <property type="match status" value="1"/>
</dbReference>
<feature type="binding site" evidence="11">
    <location>
        <begin position="159"/>
        <end position="163"/>
    </location>
    <ligand>
        <name>NADP(+)</name>
        <dbReference type="ChEBI" id="CHEBI:58349"/>
    </ligand>
</feature>
<keyword evidence="16" id="KW-1185">Reference proteome</keyword>
<dbReference type="EMBL" id="JACHXS010000006">
    <property type="protein sequence ID" value="MBB3222562.1"/>
    <property type="molecule type" value="Genomic_DNA"/>
</dbReference>
<evidence type="ECO:0000313" key="17">
    <source>
        <dbReference type="Proteomes" id="UP000584325"/>
    </source>
</evidence>
<dbReference type="EMBL" id="CP040017">
    <property type="protein sequence ID" value="QCP10913.1"/>
    <property type="molecule type" value="Genomic_DNA"/>
</dbReference>
<dbReference type="PRINTS" id="PR00081">
    <property type="entry name" value="GDHRDH"/>
</dbReference>
<dbReference type="InterPro" id="IPR036291">
    <property type="entry name" value="NAD(P)-bd_dom_sf"/>
</dbReference>
<evidence type="ECO:0000256" key="1">
    <source>
        <dbReference type="ARBA" id="ARBA00005194"/>
    </source>
</evidence>
<evidence type="ECO:0000313" key="16">
    <source>
        <dbReference type="Proteomes" id="UP000298763"/>
    </source>
</evidence>
<dbReference type="InterPro" id="IPR050259">
    <property type="entry name" value="SDR"/>
</dbReference>
<comment type="subunit">
    <text evidence="12">Homotetramer.</text>
</comment>
<evidence type="ECO:0000256" key="6">
    <source>
        <dbReference type="ARBA" id="ARBA00022857"/>
    </source>
</evidence>